<protein>
    <recommendedName>
        <fullName evidence="3">NAD(P)-binding domain-containing protein</fullName>
    </recommendedName>
</protein>
<dbReference type="AlphaFoldDB" id="A0A2R7Y8M1"/>
<comment type="caution">
    <text evidence="1">The sequence shown here is derived from an EMBL/GenBank/DDBJ whole genome shotgun (WGS) entry which is preliminary data.</text>
</comment>
<proteinExistence type="predicted"/>
<sequence>MIRYPITPTPQDGGGQLSLLEVYDRLRGGENFMYGVKVVDAVISDRAYSVEKAKRELGYMPKYDLRRGLYERLNGTVVTVSYKIMF</sequence>
<organism evidence="1 2">
    <name type="scientific">Zestosphaera tikiterensis</name>
    <dbReference type="NCBI Taxonomy" id="1973259"/>
    <lineage>
        <taxon>Archaea</taxon>
        <taxon>Thermoproteota</taxon>
        <taxon>Thermoprotei</taxon>
        <taxon>Desulfurococcales</taxon>
        <taxon>Desulfurococcaceae</taxon>
        <taxon>Zestosphaera</taxon>
    </lineage>
</organism>
<evidence type="ECO:0000313" key="2">
    <source>
        <dbReference type="Proteomes" id="UP000244093"/>
    </source>
</evidence>
<evidence type="ECO:0008006" key="3">
    <source>
        <dbReference type="Google" id="ProtNLM"/>
    </source>
</evidence>
<dbReference type="EMBL" id="NBVN01000001">
    <property type="protein sequence ID" value="PUA33901.1"/>
    <property type="molecule type" value="Genomic_DNA"/>
</dbReference>
<gene>
    <name evidence="1" type="ORF">B7O98_00315</name>
</gene>
<dbReference type="Proteomes" id="UP000244093">
    <property type="component" value="Unassembled WGS sequence"/>
</dbReference>
<evidence type="ECO:0000313" key="1">
    <source>
        <dbReference type="EMBL" id="PUA33901.1"/>
    </source>
</evidence>
<reference evidence="1 2" key="1">
    <citation type="journal article" date="2018" name="Syst. Appl. Microbiol.">
        <title>A new symbiotic nanoarchaeote (Candidatus Nanoclepta minutus) and its host (Zestosphaera tikiterensis gen. nov., sp. nov.) from a New Zealand hot spring.</title>
        <authorList>
            <person name="St John E."/>
            <person name="Liu Y."/>
            <person name="Podar M."/>
            <person name="Stott M.B."/>
            <person name="Meneghin J."/>
            <person name="Chen Z."/>
            <person name="Lagutin K."/>
            <person name="Mitchell K."/>
            <person name="Reysenbach A.L."/>
        </authorList>
    </citation>
    <scope>NUCLEOTIDE SEQUENCE [LARGE SCALE GENOMIC DNA]</scope>
    <source>
        <strain evidence="1">NZ3</strain>
    </source>
</reference>
<name>A0A2R7Y8M1_9CREN</name>
<accession>A0A2R7Y8M1</accession>